<dbReference type="Proteomes" id="UP000820818">
    <property type="component" value="Linkage Group LG9"/>
</dbReference>
<evidence type="ECO:0000313" key="2">
    <source>
        <dbReference type="Proteomes" id="UP000820818"/>
    </source>
</evidence>
<protein>
    <submittedName>
        <fullName evidence="1">Uncharacterized protein</fullName>
    </submittedName>
</protein>
<reference evidence="1 2" key="1">
    <citation type="submission" date="2022-05" db="EMBL/GenBank/DDBJ databases">
        <title>A multi-omics perspective on studying reproductive biology in Daphnia sinensis.</title>
        <authorList>
            <person name="Jia J."/>
        </authorList>
    </citation>
    <scope>NUCLEOTIDE SEQUENCE [LARGE SCALE GENOMIC DNA]</scope>
    <source>
        <strain evidence="1 2">WSL</strain>
    </source>
</reference>
<dbReference type="PANTHER" id="PTHR33053:SF9">
    <property type="entry name" value="AGAP000105-PA"/>
    <property type="match status" value="1"/>
</dbReference>
<dbReference type="AlphaFoldDB" id="A0AAD5PRH3"/>
<organism evidence="1 2">
    <name type="scientific">Daphnia sinensis</name>
    <dbReference type="NCBI Taxonomy" id="1820382"/>
    <lineage>
        <taxon>Eukaryota</taxon>
        <taxon>Metazoa</taxon>
        <taxon>Ecdysozoa</taxon>
        <taxon>Arthropoda</taxon>
        <taxon>Crustacea</taxon>
        <taxon>Branchiopoda</taxon>
        <taxon>Diplostraca</taxon>
        <taxon>Cladocera</taxon>
        <taxon>Anomopoda</taxon>
        <taxon>Daphniidae</taxon>
        <taxon>Daphnia</taxon>
        <taxon>Daphnia similis group</taxon>
    </lineage>
</organism>
<proteinExistence type="predicted"/>
<dbReference type="PANTHER" id="PTHR33053">
    <property type="entry name" value="PROTEIN, PUTATIVE-RELATED"/>
    <property type="match status" value="1"/>
</dbReference>
<name>A0AAD5PRH3_9CRUS</name>
<keyword evidence="2" id="KW-1185">Reference proteome</keyword>
<gene>
    <name evidence="1" type="ORF">GHT06_020388</name>
</gene>
<accession>A0AAD5PRH3</accession>
<comment type="caution">
    <text evidence="1">The sequence shown here is derived from an EMBL/GenBank/DDBJ whole genome shotgun (WGS) entry which is preliminary data.</text>
</comment>
<evidence type="ECO:0000313" key="1">
    <source>
        <dbReference type="EMBL" id="KAI9552540.1"/>
    </source>
</evidence>
<dbReference type="EMBL" id="WJBH02000009">
    <property type="protein sequence ID" value="KAI9552540.1"/>
    <property type="molecule type" value="Genomic_DNA"/>
</dbReference>
<sequence length="422" mass="48616">MKKTNIDRHQLTLGIIKCRNLQIAVNEGIKILFGNDKPVCSSSRHPLMSGNKNFKIVKGKHTFSYLGKIHLIVAARQLFHYTTILEKLDIDLISGMLLDPMHLTDLGVTRKLFVSWIRGKYRNVKLTREKQNLLAKRIDQVRSYIPDDFSRKLGPLDLLDRWKSTCFRMMKLRLGPVFMRDILSDNLSNNFFDFHVAMTLLSNQQESARPEIVHYCSGLLKHFIEDSIELYGMKIVSANVHNLIHLTDDARRFGNLDSFSAYPFENYLQIIENLVRKSANPLPKIVKRLSEIEISQVLEPNNAQTGNGKQYKKANFKTWKLSSKKPNNCVYLNDLFNVIIENFVKHHGQLCFIGRQFEIRDDLYRAPLRSSQLGIYVVKKPGHLKLWSLSHIKCKAFIVPSFFPGEDSLVVSPLFADINVSI</sequence>